<keyword evidence="5 12" id="KW-0812">Transmembrane</keyword>
<evidence type="ECO:0000256" key="2">
    <source>
        <dbReference type="ARBA" id="ARBA00007193"/>
    </source>
</evidence>
<evidence type="ECO:0000256" key="9">
    <source>
        <dbReference type="ARBA" id="ARBA00023136"/>
    </source>
</evidence>
<keyword evidence="8 12" id="KW-0406">Ion transport</keyword>
<evidence type="ECO:0008006" key="16">
    <source>
        <dbReference type="Google" id="ProtNLM"/>
    </source>
</evidence>
<keyword evidence="6 13" id="KW-1133">Transmembrane helix</keyword>
<dbReference type="Proteomes" id="UP001152759">
    <property type="component" value="Chromosome 4"/>
</dbReference>
<protein>
    <recommendedName>
        <fullName evidence="16">Sodium channel protein Nach</fullName>
    </recommendedName>
</protein>
<evidence type="ECO:0000256" key="4">
    <source>
        <dbReference type="ARBA" id="ARBA00022461"/>
    </source>
</evidence>
<comment type="similarity">
    <text evidence="2 12">Belongs to the amiloride-sensitive sodium channel (TC 1.A.6) family.</text>
</comment>
<dbReference type="KEGG" id="btab:109036731"/>
<evidence type="ECO:0000256" key="13">
    <source>
        <dbReference type="SAM" id="Phobius"/>
    </source>
</evidence>
<evidence type="ECO:0000256" key="6">
    <source>
        <dbReference type="ARBA" id="ARBA00022989"/>
    </source>
</evidence>
<evidence type="ECO:0000256" key="1">
    <source>
        <dbReference type="ARBA" id="ARBA00004141"/>
    </source>
</evidence>
<dbReference type="PRINTS" id="PR01078">
    <property type="entry name" value="AMINACHANNEL"/>
</dbReference>
<proteinExistence type="inferred from homology"/>
<gene>
    <name evidence="14" type="ORF">BEMITA_LOCUS7575</name>
</gene>
<comment type="subcellular location">
    <subcellularLocation>
        <location evidence="1">Membrane</location>
        <topology evidence="1">Multi-pass membrane protein</topology>
    </subcellularLocation>
</comment>
<dbReference type="InterPro" id="IPR001873">
    <property type="entry name" value="ENaC"/>
</dbReference>
<keyword evidence="3 12" id="KW-0813">Transport</keyword>
<keyword evidence="11 12" id="KW-0407">Ion channel</keyword>
<evidence type="ECO:0000313" key="14">
    <source>
        <dbReference type="EMBL" id="CAH0388673.1"/>
    </source>
</evidence>
<keyword evidence="10 12" id="KW-0739">Sodium transport</keyword>
<dbReference type="Pfam" id="PF00858">
    <property type="entry name" value="ASC"/>
    <property type="match status" value="1"/>
</dbReference>
<keyword evidence="7" id="KW-0915">Sodium</keyword>
<dbReference type="Gene3D" id="1.10.287.770">
    <property type="entry name" value="YojJ-like"/>
    <property type="match status" value="1"/>
</dbReference>
<accession>A0A9P0F239</accession>
<evidence type="ECO:0000256" key="11">
    <source>
        <dbReference type="ARBA" id="ARBA00023303"/>
    </source>
</evidence>
<feature type="transmembrane region" description="Helical" evidence="13">
    <location>
        <begin position="99"/>
        <end position="120"/>
    </location>
</feature>
<dbReference type="AlphaFoldDB" id="A0A9P0F239"/>
<keyword evidence="9 13" id="KW-0472">Membrane</keyword>
<dbReference type="EMBL" id="OU963865">
    <property type="protein sequence ID" value="CAH0388673.1"/>
    <property type="molecule type" value="Genomic_DNA"/>
</dbReference>
<evidence type="ECO:0000313" key="15">
    <source>
        <dbReference type="Proteomes" id="UP001152759"/>
    </source>
</evidence>
<dbReference type="PANTHER" id="PTHR11690">
    <property type="entry name" value="AMILORIDE-SENSITIVE SODIUM CHANNEL-RELATED"/>
    <property type="match status" value="1"/>
</dbReference>
<organism evidence="14 15">
    <name type="scientific">Bemisia tabaci</name>
    <name type="common">Sweetpotato whitefly</name>
    <name type="synonym">Aleurodes tabaci</name>
    <dbReference type="NCBI Taxonomy" id="7038"/>
    <lineage>
        <taxon>Eukaryota</taxon>
        <taxon>Metazoa</taxon>
        <taxon>Ecdysozoa</taxon>
        <taxon>Arthropoda</taxon>
        <taxon>Hexapoda</taxon>
        <taxon>Insecta</taxon>
        <taxon>Pterygota</taxon>
        <taxon>Neoptera</taxon>
        <taxon>Paraneoptera</taxon>
        <taxon>Hemiptera</taxon>
        <taxon>Sternorrhyncha</taxon>
        <taxon>Aleyrodoidea</taxon>
        <taxon>Aleyrodidae</taxon>
        <taxon>Aleyrodinae</taxon>
        <taxon>Bemisia</taxon>
    </lineage>
</organism>
<dbReference type="GO" id="GO:0005886">
    <property type="term" value="C:plasma membrane"/>
    <property type="evidence" value="ECO:0007669"/>
    <property type="project" value="TreeGrafter"/>
</dbReference>
<evidence type="ECO:0000256" key="10">
    <source>
        <dbReference type="ARBA" id="ARBA00023201"/>
    </source>
</evidence>
<keyword evidence="15" id="KW-1185">Reference proteome</keyword>
<sequence length="608" mass="69333">MPAGKRMSTNRLGLKLGEKTAISDAVTNPKKLHSKELIDDAAFWRTEFPWTTSVQSKHYSAHLRKGQSLMDTMKQYARYCTLHGIQYVFKDDSSLVERLAWLAVIILSFVCASLLGVTMWDRFSSSPTVTAVKDTHLPLYSLPFPAVSICATDKIRRDEAYHYLSSYVNLSNPATAIMVDDFLATMSLFQYPAYSRMKYYLNRTNDFLPQLSKVNLTDFMLYVSPTCEELFAGCFWIGHQHNCCELFDVQRSEEGFCYSFNSLTSQRRVDCPPLGDLSSVSYILDVEEELRRTHPSCNIRRNTAAGATTGLEVFLHKFNQSDRIRNATNIIGESGFRVQIYHPSEYPEAGMGNLIAPNRAYKMSASVKSFMTISTDQIRKLDVDIRFCFFPDEQQLSVSKTYTQRSCLIECRLDYLHKMCNCRPYYFNMLDNRIPICGPEQLKCIAAHNKALRLFSPPFGNIRGFSQNISSGLSMPLNCSQCLPTCHESTYDVDTDFSRDTQPLAQKTDGYVDVFYKNEGAVKYQRDVTFGWSDLLVSFGGIAGLFLGFSVLSLVELFYWVGKIISFYASESKAKTKRQSAEEKLRTKLPWKVHPAHSIHFPHVKKLY</sequence>
<evidence type="ECO:0000256" key="7">
    <source>
        <dbReference type="ARBA" id="ARBA00023053"/>
    </source>
</evidence>
<reference evidence="14" key="1">
    <citation type="submission" date="2021-12" db="EMBL/GenBank/DDBJ databases">
        <authorList>
            <person name="King R."/>
        </authorList>
    </citation>
    <scope>NUCLEOTIDE SEQUENCE</scope>
</reference>
<feature type="transmembrane region" description="Helical" evidence="13">
    <location>
        <begin position="535"/>
        <end position="561"/>
    </location>
</feature>
<dbReference type="Gene3D" id="2.60.470.10">
    <property type="entry name" value="Acid-sensing ion channels like domains"/>
    <property type="match status" value="1"/>
</dbReference>
<evidence type="ECO:0000256" key="12">
    <source>
        <dbReference type="RuleBase" id="RU000679"/>
    </source>
</evidence>
<evidence type="ECO:0000256" key="8">
    <source>
        <dbReference type="ARBA" id="ARBA00023065"/>
    </source>
</evidence>
<evidence type="ECO:0000256" key="5">
    <source>
        <dbReference type="ARBA" id="ARBA00022692"/>
    </source>
</evidence>
<dbReference type="GO" id="GO:0015280">
    <property type="term" value="F:ligand-gated sodium channel activity"/>
    <property type="evidence" value="ECO:0007669"/>
    <property type="project" value="TreeGrafter"/>
</dbReference>
<dbReference type="PANTHER" id="PTHR11690:SF288">
    <property type="entry name" value="AMILORIDE-SENSITIVE NA+ CHANNEL-RELATED"/>
    <property type="match status" value="1"/>
</dbReference>
<keyword evidence="4 12" id="KW-0894">Sodium channel</keyword>
<evidence type="ECO:0000256" key="3">
    <source>
        <dbReference type="ARBA" id="ARBA00022448"/>
    </source>
</evidence>
<name>A0A9P0F239_BEMTA</name>